<evidence type="ECO:0000313" key="3">
    <source>
        <dbReference type="Proteomes" id="UP001595969"/>
    </source>
</evidence>
<dbReference type="InterPro" id="IPR010021">
    <property type="entry name" value="PGPP1/Gep4"/>
</dbReference>
<dbReference type="Pfam" id="PF00702">
    <property type="entry name" value="Hydrolase"/>
    <property type="match status" value="1"/>
</dbReference>
<dbReference type="Proteomes" id="UP001595969">
    <property type="component" value="Unassembled WGS sequence"/>
</dbReference>
<dbReference type="NCBIfam" id="TIGR01509">
    <property type="entry name" value="HAD-SF-IA-v3"/>
    <property type="match status" value="1"/>
</dbReference>
<dbReference type="CDD" id="cd16416">
    <property type="entry name" value="HAD_BsYqeG-like"/>
    <property type="match status" value="1"/>
</dbReference>
<dbReference type="SUPFAM" id="SSF56784">
    <property type="entry name" value="HAD-like"/>
    <property type="match status" value="1"/>
</dbReference>
<evidence type="ECO:0000256" key="1">
    <source>
        <dbReference type="ARBA" id="ARBA00022801"/>
    </source>
</evidence>
<proteinExistence type="predicted"/>
<dbReference type="NCBIfam" id="TIGR01668">
    <property type="entry name" value="YqeG_hyp_ppase"/>
    <property type="match status" value="1"/>
</dbReference>
<dbReference type="InterPro" id="IPR023214">
    <property type="entry name" value="HAD_sf"/>
</dbReference>
<dbReference type="InterPro" id="IPR006549">
    <property type="entry name" value="HAD-SF_hydro_IIIA"/>
</dbReference>
<keyword evidence="3" id="KW-1185">Reference proteome</keyword>
<dbReference type="NCBIfam" id="TIGR01549">
    <property type="entry name" value="HAD-SF-IA-v1"/>
    <property type="match status" value="1"/>
</dbReference>
<evidence type="ECO:0000313" key="2">
    <source>
        <dbReference type="EMBL" id="MFC4720455.1"/>
    </source>
</evidence>
<gene>
    <name evidence="2" type="ORF">ACFO5I_12045</name>
</gene>
<name>A0ABV9N0B2_9ENTE</name>
<keyword evidence="1" id="KW-0378">Hydrolase</keyword>
<sequence length="175" mass="20164">MFLKYKPTWMIEAIYQITPDQFKEQGIKAVFVDLDNTLIAWNNPDGTKELKQWLQTMKEAEIPVIVISNNSHARVKKALQSLQLDFISRALKPFPRGIHQALKKLDLKPTEVMMIGDQIMTDIKAANSAGVKSVLVKPIVTTDAWNTKFNRFMERKIMKHLLANNPEMKWQGELK</sequence>
<accession>A0ABV9N0B2</accession>
<dbReference type="NCBIfam" id="TIGR01662">
    <property type="entry name" value="HAD-SF-IIIA"/>
    <property type="match status" value="1"/>
</dbReference>
<dbReference type="InterPro" id="IPR036412">
    <property type="entry name" value="HAD-like_sf"/>
</dbReference>
<dbReference type="InterPro" id="IPR051540">
    <property type="entry name" value="S-2-haloacid_dehalogenase"/>
</dbReference>
<protein>
    <submittedName>
        <fullName evidence="2">YqeG family HAD IIIA-type phosphatase</fullName>
    </submittedName>
</protein>
<dbReference type="PANTHER" id="PTHR43316">
    <property type="entry name" value="HYDROLASE, HALOACID DELAHOGENASE-RELATED"/>
    <property type="match status" value="1"/>
</dbReference>
<dbReference type="EMBL" id="JBHSGS010000063">
    <property type="protein sequence ID" value="MFC4720455.1"/>
    <property type="molecule type" value="Genomic_DNA"/>
</dbReference>
<dbReference type="RefSeq" id="WP_204652727.1">
    <property type="nucleotide sequence ID" value="NZ_JAFBFD010000001.1"/>
</dbReference>
<comment type="caution">
    <text evidence="2">The sequence shown here is derived from an EMBL/GenBank/DDBJ whole genome shotgun (WGS) entry which is preliminary data.</text>
</comment>
<reference evidence="3" key="1">
    <citation type="journal article" date="2019" name="Int. J. Syst. Evol. Microbiol.">
        <title>The Global Catalogue of Microorganisms (GCM) 10K type strain sequencing project: providing services to taxonomists for standard genome sequencing and annotation.</title>
        <authorList>
            <consortium name="The Broad Institute Genomics Platform"/>
            <consortium name="The Broad Institute Genome Sequencing Center for Infectious Disease"/>
            <person name="Wu L."/>
            <person name="Ma J."/>
        </authorList>
    </citation>
    <scope>NUCLEOTIDE SEQUENCE [LARGE SCALE GENOMIC DNA]</scope>
    <source>
        <strain evidence="3">CGMCC 1.19032</strain>
    </source>
</reference>
<dbReference type="Gene3D" id="3.40.50.1000">
    <property type="entry name" value="HAD superfamily/HAD-like"/>
    <property type="match status" value="1"/>
</dbReference>
<dbReference type="InterPro" id="IPR006439">
    <property type="entry name" value="HAD-SF_hydro_IA"/>
</dbReference>
<organism evidence="2 3">
    <name type="scientific">Enterococcus lemanii</name>
    <dbReference type="NCBI Taxonomy" id="1159752"/>
    <lineage>
        <taxon>Bacteria</taxon>
        <taxon>Bacillati</taxon>
        <taxon>Bacillota</taxon>
        <taxon>Bacilli</taxon>
        <taxon>Lactobacillales</taxon>
        <taxon>Enterococcaceae</taxon>
        <taxon>Enterococcus</taxon>
    </lineage>
</organism>